<evidence type="ECO:0000256" key="5">
    <source>
        <dbReference type="ARBA" id="ARBA00023002"/>
    </source>
</evidence>
<name>A0A9W4XT94_9PLEO</name>
<dbReference type="PANTHER" id="PTHR33577:SF19">
    <property type="entry name" value="HEME HALOPEROXIDASE FAMILY PROFILE DOMAIN-CONTAINING PROTEIN-RELATED"/>
    <property type="match status" value="1"/>
</dbReference>
<evidence type="ECO:0000259" key="9">
    <source>
        <dbReference type="PROSITE" id="PS51405"/>
    </source>
</evidence>
<sequence length="266" mass="29801">MNFFTALQLFTLFTPAFAFPHLSPKGVEAIQARQNWEPRPWRAPSANDARGPCPGLNTLANHGYLPSSGREITLEILSNAMLEGYNIAKSDAVLLFTQAVRTNPKPLARTFDLDTLGREGVLEHDFSLSRSDRFFADPLPFNETIWAETASFFTTPEITIKQLADARMARLATSERTNPEHKTSLLADGFSWGECASFFEIMADGTTGTVRKDFIEYWFRNERMPTELGWTRRPTIMESAERVKFSRMLKEAAGVGGGFTDPFGSN</sequence>
<keyword evidence="2" id="KW-0575">Peroxidase</keyword>
<comment type="similarity">
    <text evidence="7">Belongs to the chloroperoxidase family.</text>
</comment>
<accession>A0A9W4XT94</accession>
<keyword evidence="6" id="KW-0408">Iron</keyword>
<keyword evidence="4" id="KW-0479">Metal-binding</keyword>
<protein>
    <recommendedName>
        <fullName evidence="9">Heme haloperoxidase family profile domain-containing protein</fullName>
    </recommendedName>
</protein>
<evidence type="ECO:0000256" key="7">
    <source>
        <dbReference type="ARBA" id="ARBA00025795"/>
    </source>
</evidence>
<dbReference type="GO" id="GO:0046872">
    <property type="term" value="F:metal ion binding"/>
    <property type="evidence" value="ECO:0007669"/>
    <property type="project" value="UniProtKB-KW"/>
</dbReference>
<dbReference type="InterPro" id="IPR000028">
    <property type="entry name" value="Chloroperoxidase"/>
</dbReference>
<keyword evidence="11" id="KW-1185">Reference proteome</keyword>
<reference evidence="10" key="1">
    <citation type="submission" date="2023-01" db="EMBL/GenBank/DDBJ databases">
        <authorList>
            <person name="Van Ghelder C."/>
            <person name="Rancurel C."/>
        </authorList>
    </citation>
    <scope>NUCLEOTIDE SEQUENCE</scope>
    <source>
        <strain evidence="10">CNCM I-4278</strain>
    </source>
</reference>
<feature type="domain" description="Heme haloperoxidase family profile" evidence="9">
    <location>
        <begin position="37"/>
        <end position="244"/>
    </location>
</feature>
<evidence type="ECO:0000256" key="3">
    <source>
        <dbReference type="ARBA" id="ARBA00022617"/>
    </source>
</evidence>
<evidence type="ECO:0000256" key="1">
    <source>
        <dbReference type="ARBA" id="ARBA00001970"/>
    </source>
</evidence>
<dbReference type="AlphaFoldDB" id="A0A9W4XT94"/>
<dbReference type="OrthoDB" id="407298at2759"/>
<dbReference type="InterPro" id="IPR036851">
    <property type="entry name" value="Chloroperoxidase-like_sf"/>
</dbReference>
<organism evidence="10 11">
    <name type="scientific">Periconia digitata</name>
    <dbReference type="NCBI Taxonomy" id="1303443"/>
    <lineage>
        <taxon>Eukaryota</taxon>
        <taxon>Fungi</taxon>
        <taxon>Dikarya</taxon>
        <taxon>Ascomycota</taxon>
        <taxon>Pezizomycotina</taxon>
        <taxon>Dothideomycetes</taxon>
        <taxon>Pleosporomycetidae</taxon>
        <taxon>Pleosporales</taxon>
        <taxon>Massarineae</taxon>
        <taxon>Periconiaceae</taxon>
        <taxon>Periconia</taxon>
    </lineage>
</organism>
<evidence type="ECO:0000256" key="8">
    <source>
        <dbReference type="SAM" id="SignalP"/>
    </source>
</evidence>
<dbReference type="PANTHER" id="PTHR33577">
    <property type="entry name" value="STERIGMATOCYSTIN BIOSYNTHESIS PEROXIDASE STCC-RELATED"/>
    <property type="match status" value="1"/>
</dbReference>
<dbReference type="PROSITE" id="PS51405">
    <property type="entry name" value="HEME_HALOPEROXIDASE"/>
    <property type="match status" value="1"/>
</dbReference>
<evidence type="ECO:0000313" key="10">
    <source>
        <dbReference type="EMBL" id="CAI6336786.1"/>
    </source>
</evidence>
<feature type="chain" id="PRO_5040955799" description="Heme haloperoxidase family profile domain-containing protein" evidence="8">
    <location>
        <begin position="19"/>
        <end position="266"/>
    </location>
</feature>
<dbReference type="SUPFAM" id="SSF47571">
    <property type="entry name" value="Cloroperoxidase"/>
    <property type="match status" value="1"/>
</dbReference>
<proteinExistence type="inferred from homology"/>
<dbReference type="GO" id="GO:0004601">
    <property type="term" value="F:peroxidase activity"/>
    <property type="evidence" value="ECO:0007669"/>
    <property type="project" value="UniProtKB-KW"/>
</dbReference>
<dbReference type="Gene3D" id="1.10.489.10">
    <property type="entry name" value="Chloroperoxidase-like"/>
    <property type="match status" value="1"/>
</dbReference>
<evidence type="ECO:0000256" key="6">
    <source>
        <dbReference type="ARBA" id="ARBA00023004"/>
    </source>
</evidence>
<dbReference type="Proteomes" id="UP001152607">
    <property type="component" value="Unassembled WGS sequence"/>
</dbReference>
<keyword evidence="5" id="KW-0560">Oxidoreductase</keyword>
<feature type="signal peptide" evidence="8">
    <location>
        <begin position="1"/>
        <end position="18"/>
    </location>
</feature>
<evidence type="ECO:0000256" key="4">
    <source>
        <dbReference type="ARBA" id="ARBA00022723"/>
    </source>
</evidence>
<dbReference type="Pfam" id="PF01328">
    <property type="entry name" value="Peroxidase_2"/>
    <property type="match status" value="1"/>
</dbReference>
<keyword evidence="3" id="KW-0349">Heme</keyword>
<dbReference type="EMBL" id="CAOQHR010000007">
    <property type="protein sequence ID" value="CAI6336786.1"/>
    <property type="molecule type" value="Genomic_DNA"/>
</dbReference>
<evidence type="ECO:0000256" key="2">
    <source>
        <dbReference type="ARBA" id="ARBA00022559"/>
    </source>
</evidence>
<comment type="caution">
    <text evidence="10">The sequence shown here is derived from an EMBL/GenBank/DDBJ whole genome shotgun (WGS) entry which is preliminary data.</text>
</comment>
<keyword evidence="8" id="KW-0732">Signal</keyword>
<gene>
    <name evidence="10" type="ORF">PDIGIT_LOCUS9892</name>
</gene>
<evidence type="ECO:0000313" key="11">
    <source>
        <dbReference type="Proteomes" id="UP001152607"/>
    </source>
</evidence>
<comment type="cofactor">
    <cofactor evidence="1">
        <name>heme b</name>
        <dbReference type="ChEBI" id="CHEBI:60344"/>
    </cofactor>
</comment>